<keyword evidence="2" id="KW-1185">Reference proteome</keyword>
<name>A0A8X6TLA0_NEPPI</name>
<reference evidence="1" key="1">
    <citation type="submission" date="2020-08" db="EMBL/GenBank/DDBJ databases">
        <title>Multicomponent nature underlies the extraordinary mechanical properties of spider dragline silk.</title>
        <authorList>
            <person name="Kono N."/>
            <person name="Nakamura H."/>
            <person name="Mori M."/>
            <person name="Yoshida Y."/>
            <person name="Ohtoshi R."/>
            <person name="Malay A.D."/>
            <person name="Moran D.A.P."/>
            <person name="Tomita M."/>
            <person name="Numata K."/>
            <person name="Arakawa K."/>
        </authorList>
    </citation>
    <scope>NUCLEOTIDE SEQUENCE</scope>
</reference>
<dbReference type="EMBL" id="BMAW01107052">
    <property type="protein sequence ID" value="GFT27319.1"/>
    <property type="molecule type" value="Genomic_DNA"/>
</dbReference>
<protein>
    <submittedName>
        <fullName evidence="1">Uncharacterized protein</fullName>
    </submittedName>
</protein>
<sequence length="81" mass="9095">MGSPSHFPRFCYGLNMGHFLVSVPSPIFKKLRSRDLFDENVPLQIWDFPLPVMVCHPASLGSSVLSLRSLLGCMALNQSRF</sequence>
<evidence type="ECO:0000313" key="2">
    <source>
        <dbReference type="Proteomes" id="UP000887013"/>
    </source>
</evidence>
<dbReference type="AlphaFoldDB" id="A0A8X6TLA0"/>
<dbReference type="Proteomes" id="UP000887013">
    <property type="component" value="Unassembled WGS sequence"/>
</dbReference>
<proteinExistence type="predicted"/>
<accession>A0A8X6TLA0</accession>
<organism evidence="1 2">
    <name type="scientific">Nephila pilipes</name>
    <name type="common">Giant wood spider</name>
    <name type="synonym">Nephila maculata</name>
    <dbReference type="NCBI Taxonomy" id="299642"/>
    <lineage>
        <taxon>Eukaryota</taxon>
        <taxon>Metazoa</taxon>
        <taxon>Ecdysozoa</taxon>
        <taxon>Arthropoda</taxon>
        <taxon>Chelicerata</taxon>
        <taxon>Arachnida</taxon>
        <taxon>Araneae</taxon>
        <taxon>Araneomorphae</taxon>
        <taxon>Entelegynae</taxon>
        <taxon>Araneoidea</taxon>
        <taxon>Nephilidae</taxon>
        <taxon>Nephila</taxon>
    </lineage>
</organism>
<gene>
    <name evidence="1" type="ORF">NPIL_478261</name>
</gene>
<evidence type="ECO:0000313" key="1">
    <source>
        <dbReference type="EMBL" id="GFT27319.1"/>
    </source>
</evidence>
<comment type="caution">
    <text evidence="1">The sequence shown here is derived from an EMBL/GenBank/DDBJ whole genome shotgun (WGS) entry which is preliminary data.</text>
</comment>